<keyword evidence="1" id="KW-0812">Transmembrane</keyword>
<protein>
    <submittedName>
        <fullName evidence="2">Uncharacterized protein</fullName>
    </submittedName>
</protein>
<feature type="transmembrane region" description="Helical" evidence="1">
    <location>
        <begin position="413"/>
        <end position="435"/>
    </location>
</feature>
<feature type="transmembrane region" description="Helical" evidence="1">
    <location>
        <begin position="215"/>
        <end position="237"/>
    </location>
</feature>
<organism evidence="2 3">
    <name type="scientific">Chroomonas mesostigmatica CCMP1168</name>
    <dbReference type="NCBI Taxonomy" id="1195612"/>
    <lineage>
        <taxon>Eukaryota</taxon>
        <taxon>Cryptophyceae</taxon>
        <taxon>Pyrenomonadales</taxon>
        <taxon>Chroomonadaceae</taxon>
        <taxon>Chroomonas</taxon>
    </lineage>
</organism>
<name>J7G219_9CRYP</name>
<gene>
    <name evidence="2" type="ORF">CMESO_360</name>
</gene>
<dbReference type="Proteomes" id="UP000243348">
    <property type="component" value="Nucleomorph 2"/>
</dbReference>
<feature type="transmembrane region" description="Helical" evidence="1">
    <location>
        <begin position="320"/>
        <end position="339"/>
    </location>
</feature>
<accession>J7G219</accession>
<keyword evidence="2" id="KW-0542">Nucleomorph</keyword>
<evidence type="ECO:0000313" key="3">
    <source>
        <dbReference type="Proteomes" id="UP000243348"/>
    </source>
</evidence>
<evidence type="ECO:0000313" key="2">
    <source>
        <dbReference type="EMBL" id="AFP65527.1"/>
    </source>
</evidence>
<keyword evidence="1" id="KW-1133">Transmembrane helix</keyword>
<reference evidence="2 3" key="1">
    <citation type="journal article" date="2012" name="Genome Biol. Evol.">
        <title>Nucleomorph genome sequence of the cryptophyte alga Chroomonas mesostigmatica CCMP1168 reveals lineage-specific gene loss and genome complexity.</title>
        <authorList>
            <person name="Moore C.E."/>
            <person name="Curtis B."/>
            <person name="Mills T."/>
            <person name="Tanifuji G."/>
            <person name="Archibald J.M."/>
        </authorList>
    </citation>
    <scope>NUCLEOTIDE SEQUENCE [LARGE SCALE GENOMIC DNA]</scope>
    <source>
        <strain evidence="2 3">CCMP1168</strain>
    </source>
</reference>
<sequence length="443" mass="54401">MKAENGPNFYSFLDLISGNIWEKLTYVHQKLPKIKFLKLLNFSQPRFKIRKIIIDGYNRNFYEYKCPSKQNIVEIIEDIEDRWASDLIHCEKTRLKTLKKFGKNTVMIFSENDFGKKNIFIEIEYFGKLCSFTEKINKYKEKKHLNFYNKKEINLLFELDSKFYMFDFNFLIFPNYFVPGPSFTFKKFFSFQNFWSFSLGSRTLQKKNFFSINFLLFKIFIYKKKLLFSVFFFSQFISKKVSIFFQKLIFFFFFLIKFLKKPIYYTGSFLELCTKIKKNFILTHFKKKKLLFSISKSQFNIYFELTKAQFCFKVIKSSKICKFLLSVCSIYIAQIYQILKTKNKRKNLKFDRDFYFEKYLNKKFKNNEKNFIENLKKNFSFSKIRIFLINFLKKKKKLKVIVLFFFLTKRITFFHFHHFLNFFFYIQIFLQKFILKRKKKKKN</sequence>
<evidence type="ECO:0000256" key="1">
    <source>
        <dbReference type="SAM" id="Phobius"/>
    </source>
</evidence>
<dbReference type="EMBL" id="CP003681">
    <property type="protein sequence ID" value="AFP65527.1"/>
    <property type="molecule type" value="Genomic_DNA"/>
</dbReference>
<feature type="transmembrane region" description="Helical" evidence="1">
    <location>
        <begin position="243"/>
        <end position="259"/>
    </location>
</feature>
<keyword evidence="1" id="KW-0472">Membrane</keyword>
<proteinExistence type="predicted"/>
<geneLocation type="nucleomorph" evidence="2"/>
<dbReference type="AlphaFoldDB" id="J7G219"/>